<evidence type="ECO:0000313" key="2">
    <source>
        <dbReference type="Proteomes" id="UP000554482"/>
    </source>
</evidence>
<sequence length="119" mass="13535">MSRQLNLASTKSEPGGRIATTYFSLAPSDRLSTDLEVFYWAYNRFDQLLSRDSMKDEVLQNWAELNNRGLAAMVWTLLPVTILKKMVLQVKGLLWDWLKSLNIGQDAKKAHSFTDLAIG</sequence>
<reference evidence="1 2" key="1">
    <citation type="submission" date="2020-06" db="EMBL/GenBank/DDBJ databases">
        <title>Transcriptomic and genomic resources for Thalictrum thalictroides and T. hernandezii: Facilitating candidate gene discovery in an emerging model plant lineage.</title>
        <authorList>
            <person name="Arias T."/>
            <person name="Riano-Pachon D.M."/>
            <person name="Di Stilio V.S."/>
        </authorList>
    </citation>
    <scope>NUCLEOTIDE SEQUENCE [LARGE SCALE GENOMIC DNA]</scope>
    <source>
        <strain evidence="2">cv. WT478/WT964</strain>
        <tissue evidence="1">Leaves</tissue>
    </source>
</reference>
<evidence type="ECO:0000313" key="1">
    <source>
        <dbReference type="EMBL" id="KAF5191892.1"/>
    </source>
</evidence>
<dbReference type="AlphaFoldDB" id="A0A7J6W5S3"/>
<proteinExistence type="predicted"/>
<keyword evidence="2" id="KW-1185">Reference proteome</keyword>
<comment type="caution">
    <text evidence="1">The sequence shown here is derived from an EMBL/GenBank/DDBJ whole genome shotgun (WGS) entry which is preliminary data.</text>
</comment>
<organism evidence="1 2">
    <name type="scientific">Thalictrum thalictroides</name>
    <name type="common">Rue-anemone</name>
    <name type="synonym">Anemone thalictroides</name>
    <dbReference type="NCBI Taxonomy" id="46969"/>
    <lineage>
        <taxon>Eukaryota</taxon>
        <taxon>Viridiplantae</taxon>
        <taxon>Streptophyta</taxon>
        <taxon>Embryophyta</taxon>
        <taxon>Tracheophyta</taxon>
        <taxon>Spermatophyta</taxon>
        <taxon>Magnoliopsida</taxon>
        <taxon>Ranunculales</taxon>
        <taxon>Ranunculaceae</taxon>
        <taxon>Thalictroideae</taxon>
        <taxon>Thalictrum</taxon>
    </lineage>
</organism>
<name>A0A7J6W5S3_THATH</name>
<dbReference type="EMBL" id="JABWDY010022206">
    <property type="protein sequence ID" value="KAF5191892.1"/>
    <property type="molecule type" value="Genomic_DNA"/>
</dbReference>
<gene>
    <name evidence="1" type="ORF">FRX31_018513</name>
</gene>
<accession>A0A7J6W5S3</accession>
<dbReference type="Proteomes" id="UP000554482">
    <property type="component" value="Unassembled WGS sequence"/>
</dbReference>
<protein>
    <submittedName>
        <fullName evidence="1">Uncharacterized protein</fullName>
    </submittedName>
</protein>